<dbReference type="GO" id="GO:0097110">
    <property type="term" value="F:scaffold protein binding"/>
    <property type="evidence" value="ECO:0007669"/>
    <property type="project" value="Ensembl"/>
</dbReference>
<dbReference type="InterPro" id="IPR018039">
    <property type="entry name" value="IF_conserved"/>
</dbReference>
<dbReference type="Proteomes" id="UP000472273">
    <property type="component" value="Unplaced"/>
</dbReference>
<dbReference type="PANTHER" id="PTHR23239">
    <property type="entry name" value="INTERMEDIATE FILAMENT"/>
    <property type="match status" value="1"/>
</dbReference>
<dbReference type="OrthoDB" id="2441647at2759"/>
<dbReference type="RefSeq" id="XP_026569478.1">
    <property type="nucleotide sequence ID" value="XM_026713693.1"/>
</dbReference>
<feature type="coiled-coil region" evidence="6">
    <location>
        <begin position="201"/>
        <end position="239"/>
    </location>
</feature>
<dbReference type="GO" id="GO:0045095">
    <property type="term" value="C:keratin filament"/>
    <property type="evidence" value="ECO:0007669"/>
    <property type="project" value="Ensembl"/>
</dbReference>
<name>A0A670YWC9_PSETE</name>
<gene>
    <name evidence="8" type="primary">KRT18</name>
</gene>
<evidence type="ECO:0000256" key="1">
    <source>
        <dbReference type="ARBA" id="ARBA00022553"/>
    </source>
</evidence>
<dbReference type="InterPro" id="IPR039008">
    <property type="entry name" value="IF_rod_dom"/>
</dbReference>
<dbReference type="InterPro" id="IPR002957">
    <property type="entry name" value="Keratin_I"/>
</dbReference>
<dbReference type="GO" id="GO:0043066">
    <property type="term" value="P:negative regulation of apoptotic process"/>
    <property type="evidence" value="ECO:0007669"/>
    <property type="project" value="Ensembl"/>
</dbReference>
<evidence type="ECO:0000256" key="2">
    <source>
        <dbReference type="ARBA" id="ARBA00022744"/>
    </source>
</evidence>
<proteinExistence type="inferred from homology"/>
<dbReference type="Gene3D" id="1.20.5.170">
    <property type="match status" value="1"/>
</dbReference>
<dbReference type="GO" id="GO:0071944">
    <property type="term" value="C:cell periphery"/>
    <property type="evidence" value="ECO:0007669"/>
    <property type="project" value="Ensembl"/>
</dbReference>
<reference evidence="8" key="1">
    <citation type="submission" date="2025-08" db="UniProtKB">
        <authorList>
            <consortium name="Ensembl"/>
        </authorList>
    </citation>
    <scope>IDENTIFICATION</scope>
</reference>
<dbReference type="FunFam" id="1.20.5.500:FF:000001">
    <property type="entry name" value="Type II keratin 23"/>
    <property type="match status" value="1"/>
</dbReference>
<evidence type="ECO:0000256" key="6">
    <source>
        <dbReference type="SAM" id="Coils"/>
    </source>
</evidence>
<dbReference type="OMA" id="IHSTKIV"/>
<dbReference type="GO" id="GO:0043001">
    <property type="term" value="P:Golgi to plasma membrane protein transport"/>
    <property type="evidence" value="ECO:0007669"/>
    <property type="project" value="Ensembl"/>
</dbReference>
<dbReference type="AlphaFoldDB" id="A0A670YWC9"/>
<feature type="domain" description="IF rod" evidence="7">
    <location>
        <begin position="92"/>
        <end position="403"/>
    </location>
</feature>
<accession>A0A670YWC9</accession>
<dbReference type="SMART" id="SM01391">
    <property type="entry name" value="Filament"/>
    <property type="match status" value="1"/>
</dbReference>
<keyword evidence="4 6" id="KW-0175">Coiled coil</keyword>
<comment type="similarity">
    <text evidence="5">Belongs to the intermediate filament family.</text>
</comment>
<dbReference type="FunFam" id="1.20.5.170:FF:000002">
    <property type="entry name" value="Type I keratin KA11"/>
    <property type="match status" value="1"/>
</dbReference>
<dbReference type="GO" id="GO:0005198">
    <property type="term" value="F:structural molecule activity"/>
    <property type="evidence" value="ECO:0007669"/>
    <property type="project" value="InterPro"/>
</dbReference>
<dbReference type="Gene3D" id="1.20.5.1160">
    <property type="entry name" value="Vasodilator-stimulated phosphoprotein"/>
    <property type="match status" value="1"/>
</dbReference>
<keyword evidence="3 5" id="KW-0403">Intermediate filament</keyword>
<evidence type="ECO:0000259" key="7">
    <source>
        <dbReference type="PROSITE" id="PS51842"/>
    </source>
</evidence>
<evidence type="ECO:0000313" key="9">
    <source>
        <dbReference type="Proteomes" id="UP000472273"/>
    </source>
</evidence>
<sequence>MSFSKSTVYSTSFRPLKFGTGGSAASVYAGAGGSGSRISVSRVSSLGSSYGGGFGASSSYGGGFGASSAYGGGYGGMSSSLHLSGSGVVQNEKETMQDLNDRLASYLDKVRSLEADNRKLEIQIREYTEKKGPSTRDWGRYFDIIDDLKNQIYDQSVENARVVLQIDNARLAADDFRVKFEAELAIRQSVESDIIGLRKVIDDTNMCRLQLEGEIEALKEELIFMKKNHQDEVTSLEAQIANSGLTVEVDAPKTQDLAKIMAEIRAQYDTLAQKNLEDLDKYWSQQITESTVIINQNTQEIETARTTITDLRRTVQTLEIELESMRNVKASLEANLHEVESRYAMQIEHLNGILLRTEAELAQLRNDLQRQADDYQALLNIKDKLETEIATYRHLLEGGEELNLKDALLESTMQVSQKIHSTKIVDGKVVSETSETKTLKR</sequence>
<dbReference type="Pfam" id="PF00038">
    <property type="entry name" value="Filament"/>
    <property type="match status" value="1"/>
</dbReference>
<dbReference type="Gene3D" id="1.20.5.500">
    <property type="entry name" value="Single helix bin"/>
    <property type="match status" value="1"/>
</dbReference>
<keyword evidence="2" id="KW-0416">Keratin</keyword>
<dbReference type="PROSITE" id="PS00226">
    <property type="entry name" value="IF_ROD_1"/>
    <property type="match status" value="1"/>
</dbReference>
<reference evidence="8" key="2">
    <citation type="submission" date="2025-09" db="UniProtKB">
        <authorList>
            <consortium name="Ensembl"/>
        </authorList>
    </citation>
    <scope>IDENTIFICATION</scope>
</reference>
<dbReference type="GO" id="GO:0045104">
    <property type="term" value="P:intermediate filament cytoskeleton organization"/>
    <property type="evidence" value="ECO:0007669"/>
    <property type="project" value="Ensembl"/>
</dbReference>
<protein>
    <submittedName>
        <fullName evidence="8">Keratin 18</fullName>
    </submittedName>
</protein>
<dbReference type="PROSITE" id="PS51842">
    <property type="entry name" value="IF_ROD_2"/>
    <property type="match status" value="1"/>
</dbReference>
<dbReference type="Ensembl" id="ENSPTXT00000013406.1">
    <property type="protein sequence ID" value="ENSPTXP00000012996.1"/>
    <property type="gene ID" value="ENSPTXG00000009089.1"/>
</dbReference>
<feature type="coiled-coil region" evidence="6">
    <location>
        <begin position="294"/>
        <end position="388"/>
    </location>
</feature>
<evidence type="ECO:0000256" key="5">
    <source>
        <dbReference type="RuleBase" id="RU000685"/>
    </source>
</evidence>
<dbReference type="KEGG" id="ptex:113444814"/>
<dbReference type="SUPFAM" id="SSF64593">
    <property type="entry name" value="Intermediate filament protein, coiled coil region"/>
    <property type="match status" value="2"/>
</dbReference>
<dbReference type="GO" id="GO:0034451">
    <property type="term" value="C:centriolar satellite"/>
    <property type="evidence" value="ECO:0007669"/>
    <property type="project" value="Ensembl"/>
</dbReference>
<dbReference type="CTD" id="3875"/>
<dbReference type="FunFam" id="1.20.5.1160:FF:000002">
    <property type="entry name" value="Type I keratin 10"/>
    <property type="match status" value="1"/>
</dbReference>
<dbReference type="GO" id="GO:0033209">
    <property type="term" value="P:tumor necrosis factor-mediated signaling pathway"/>
    <property type="evidence" value="ECO:0007669"/>
    <property type="project" value="Ensembl"/>
</dbReference>
<dbReference type="GO" id="GO:0005829">
    <property type="term" value="C:cytosol"/>
    <property type="evidence" value="ECO:0007669"/>
    <property type="project" value="Ensembl"/>
</dbReference>
<dbReference type="PANTHER" id="PTHR23239:SF349">
    <property type="entry name" value="KERATIN, TYPE I CYTOSKELETAL 18"/>
    <property type="match status" value="1"/>
</dbReference>
<dbReference type="GeneID" id="113444814"/>
<keyword evidence="1" id="KW-0597">Phosphoprotein</keyword>
<evidence type="ECO:0000256" key="4">
    <source>
        <dbReference type="ARBA" id="ARBA00023054"/>
    </source>
</evidence>
<dbReference type="GeneTree" id="ENSGT00940000153309"/>
<dbReference type="GO" id="GO:0097284">
    <property type="term" value="P:hepatocyte apoptotic process"/>
    <property type="evidence" value="ECO:0007669"/>
    <property type="project" value="Ensembl"/>
</dbReference>
<keyword evidence="9" id="KW-1185">Reference proteome</keyword>
<organism evidence="8 9">
    <name type="scientific">Pseudonaja textilis</name>
    <name type="common">Eastern brown snake</name>
    <dbReference type="NCBI Taxonomy" id="8673"/>
    <lineage>
        <taxon>Eukaryota</taxon>
        <taxon>Metazoa</taxon>
        <taxon>Chordata</taxon>
        <taxon>Craniata</taxon>
        <taxon>Vertebrata</taxon>
        <taxon>Euteleostomi</taxon>
        <taxon>Lepidosauria</taxon>
        <taxon>Squamata</taxon>
        <taxon>Bifurcata</taxon>
        <taxon>Unidentata</taxon>
        <taxon>Episquamata</taxon>
        <taxon>Toxicofera</taxon>
        <taxon>Serpentes</taxon>
        <taxon>Colubroidea</taxon>
        <taxon>Elapidae</taxon>
        <taxon>Hydrophiinae</taxon>
        <taxon>Pseudonaja</taxon>
    </lineage>
</organism>
<evidence type="ECO:0000313" key="8">
    <source>
        <dbReference type="Ensembl" id="ENSPTXP00000012996.1"/>
    </source>
</evidence>
<dbReference type="GO" id="GO:0097191">
    <property type="term" value="P:extrinsic apoptotic signaling pathway"/>
    <property type="evidence" value="ECO:0007669"/>
    <property type="project" value="Ensembl"/>
</dbReference>
<dbReference type="PRINTS" id="PR01248">
    <property type="entry name" value="TYPE1KERATIN"/>
</dbReference>
<evidence type="ECO:0000256" key="3">
    <source>
        <dbReference type="ARBA" id="ARBA00022754"/>
    </source>
</evidence>
<feature type="coiled-coil region" evidence="6">
    <location>
        <begin position="89"/>
        <end position="130"/>
    </location>
</feature>